<dbReference type="GO" id="GO:0005886">
    <property type="term" value="C:plasma membrane"/>
    <property type="evidence" value="ECO:0007669"/>
    <property type="project" value="UniProtKB-SubCell"/>
</dbReference>
<keyword evidence="4 7" id="KW-0812">Transmembrane</keyword>
<feature type="transmembrane region" description="Helical" evidence="7">
    <location>
        <begin position="273"/>
        <end position="294"/>
    </location>
</feature>
<protein>
    <submittedName>
        <fullName evidence="9">Sugar ABC transporter permease</fullName>
    </submittedName>
</protein>
<evidence type="ECO:0000256" key="5">
    <source>
        <dbReference type="ARBA" id="ARBA00022989"/>
    </source>
</evidence>
<keyword evidence="10" id="KW-1185">Reference proteome</keyword>
<evidence type="ECO:0000256" key="3">
    <source>
        <dbReference type="ARBA" id="ARBA00022475"/>
    </source>
</evidence>
<dbReference type="PANTHER" id="PTHR30193:SF37">
    <property type="entry name" value="INNER MEMBRANE ABC TRANSPORTER PERMEASE PROTEIN YCJO"/>
    <property type="match status" value="1"/>
</dbReference>
<feature type="transmembrane region" description="Helical" evidence="7">
    <location>
        <begin position="21"/>
        <end position="49"/>
    </location>
</feature>
<feature type="transmembrane region" description="Helical" evidence="7">
    <location>
        <begin position="117"/>
        <end position="137"/>
    </location>
</feature>
<evidence type="ECO:0000256" key="2">
    <source>
        <dbReference type="ARBA" id="ARBA00022448"/>
    </source>
</evidence>
<proteinExistence type="inferred from homology"/>
<comment type="subcellular location">
    <subcellularLocation>
        <location evidence="1 7">Cell membrane</location>
        <topology evidence="1 7">Multi-pass membrane protein</topology>
    </subcellularLocation>
</comment>
<dbReference type="EMBL" id="JACOPF010000003">
    <property type="protein sequence ID" value="MBC5689914.1"/>
    <property type="molecule type" value="Genomic_DNA"/>
</dbReference>
<keyword evidence="6 7" id="KW-0472">Membrane</keyword>
<organism evidence="9 10">
    <name type="scientific">Mediterraneibacter hominis</name>
    <dbReference type="NCBI Taxonomy" id="2763054"/>
    <lineage>
        <taxon>Bacteria</taxon>
        <taxon>Bacillati</taxon>
        <taxon>Bacillota</taxon>
        <taxon>Clostridia</taxon>
        <taxon>Lachnospirales</taxon>
        <taxon>Lachnospiraceae</taxon>
        <taxon>Mediterraneibacter</taxon>
    </lineage>
</organism>
<dbReference type="InterPro" id="IPR035906">
    <property type="entry name" value="MetI-like_sf"/>
</dbReference>
<evidence type="ECO:0000256" key="7">
    <source>
        <dbReference type="RuleBase" id="RU363032"/>
    </source>
</evidence>
<feature type="transmembrane region" description="Helical" evidence="7">
    <location>
        <begin position="84"/>
        <end position="105"/>
    </location>
</feature>
<evidence type="ECO:0000313" key="10">
    <source>
        <dbReference type="Proteomes" id="UP000652477"/>
    </source>
</evidence>
<evidence type="ECO:0000256" key="1">
    <source>
        <dbReference type="ARBA" id="ARBA00004651"/>
    </source>
</evidence>
<dbReference type="PROSITE" id="PS50928">
    <property type="entry name" value="ABC_TM1"/>
    <property type="match status" value="1"/>
</dbReference>
<keyword evidence="5 7" id="KW-1133">Transmembrane helix</keyword>
<sequence length="301" mass="33560">MKGWKEKGTIGRVKRREGMTAYLFSTPAIILLIMFIAVPVVIAICYSLMDYNTLRPEAQSFIGISNYINLMNDSEFWNAFKNTVYFTVIVVPLQCGLALALALLVSKKTRGVSIFRIAFFAPTVTSMVVIAILWQIILNSSSAQGWFNAILTNLGFEAIPFLTSKATAMNSIIMMSAWQGAGYQMMIFLAGIQGISNDLYEAADMDGANVIQKFRYITMPGLKNVSKYVVLITSIQAMRLFTQPYIMTQGGPQDSTKTLVYYIYNEAFRSRKFGYACAAAVIYFVIIVILSLALKKLLKSD</sequence>
<keyword evidence="3" id="KW-1003">Cell membrane</keyword>
<dbReference type="CDD" id="cd06261">
    <property type="entry name" value="TM_PBP2"/>
    <property type="match status" value="1"/>
</dbReference>
<accession>A0A923LKH8</accession>
<dbReference type="Pfam" id="PF00528">
    <property type="entry name" value="BPD_transp_1"/>
    <property type="match status" value="1"/>
</dbReference>
<comment type="caution">
    <text evidence="9">The sequence shown here is derived from an EMBL/GenBank/DDBJ whole genome shotgun (WGS) entry which is preliminary data.</text>
</comment>
<dbReference type="RefSeq" id="WP_186876579.1">
    <property type="nucleotide sequence ID" value="NZ_JACOPF010000003.1"/>
</dbReference>
<dbReference type="AlphaFoldDB" id="A0A923LKH8"/>
<gene>
    <name evidence="9" type="ORF">H8S37_13435</name>
</gene>
<feature type="domain" description="ABC transmembrane type-1" evidence="8">
    <location>
        <begin position="80"/>
        <end position="294"/>
    </location>
</feature>
<evidence type="ECO:0000313" key="9">
    <source>
        <dbReference type="EMBL" id="MBC5689914.1"/>
    </source>
</evidence>
<comment type="similarity">
    <text evidence="7">Belongs to the binding-protein-dependent transport system permease family.</text>
</comment>
<dbReference type="PANTHER" id="PTHR30193">
    <property type="entry name" value="ABC TRANSPORTER PERMEASE PROTEIN"/>
    <property type="match status" value="1"/>
</dbReference>
<evidence type="ECO:0000259" key="8">
    <source>
        <dbReference type="PROSITE" id="PS50928"/>
    </source>
</evidence>
<dbReference type="SUPFAM" id="SSF161098">
    <property type="entry name" value="MetI-like"/>
    <property type="match status" value="1"/>
</dbReference>
<evidence type="ECO:0000256" key="4">
    <source>
        <dbReference type="ARBA" id="ARBA00022692"/>
    </source>
</evidence>
<keyword evidence="2 7" id="KW-0813">Transport</keyword>
<dbReference type="GO" id="GO:0055085">
    <property type="term" value="P:transmembrane transport"/>
    <property type="evidence" value="ECO:0007669"/>
    <property type="project" value="InterPro"/>
</dbReference>
<reference evidence="9" key="1">
    <citation type="submission" date="2020-08" db="EMBL/GenBank/DDBJ databases">
        <title>Genome public.</title>
        <authorList>
            <person name="Liu C."/>
            <person name="Sun Q."/>
        </authorList>
    </citation>
    <scope>NUCLEOTIDE SEQUENCE</scope>
    <source>
        <strain evidence="9">NSJ-55</strain>
    </source>
</reference>
<name>A0A923LKH8_9FIRM</name>
<dbReference type="InterPro" id="IPR051393">
    <property type="entry name" value="ABC_transporter_permease"/>
</dbReference>
<evidence type="ECO:0000256" key="6">
    <source>
        <dbReference type="ARBA" id="ARBA00023136"/>
    </source>
</evidence>
<feature type="transmembrane region" description="Helical" evidence="7">
    <location>
        <begin position="143"/>
        <end position="163"/>
    </location>
</feature>
<dbReference type="InterPro" id="IPR000515">
    <property type="entry name" value="MetI-like"/>
</dbReference>
<dbReference type="Gene3D" id="1.10.3720.10">
    <property type="entry name" value="MetI-like"/>
    <property type="match status" value="1"/>
</dbReference>
<dbReference type="Proteomes" id="UP000652477">
    <property type="component" value="Unassembled WGS sequence"/>
</dbReference>